<evidence type="ECO:0000256" key="5">
    <source>
        <dbReference type="ARBA" id="ARBA00022490"/>
    </source>
</evidence>
<feature type="binding site" evidence="9">
    <location>
        <position position="9"/>
    </location>
    <ligand>
        <name>a divalent metal cation</name>
        <dbReference type="ChEBI" id="CHEBI:60240"/>
    </ligand>
</feature>
<comment type="similarity">
    <text evidence="4 9">Belongs to the SurE nucleotidase family.</text>
</comment>
<dbReference type="SUPFAM" id="SSF64167">
    <property type="entry name" value="SurE-like"/>
    <property type="match status" value="1"/>
</dbReference>
<dbReference type="GO" id="GO:0008254">
    <property type="term" value="F:3'-nucleotidase activity"/>
    <property type="evidence" value="ECO:0007669"/>
    <property type="project" value="TreeGrafter"/>
</dbReference>
<dbReference type="STRING" id="151081.TW72_14855"/>
<keyword evidence="7 9" id="KW-0547">Nucleotide-binding</keyword>
<comment type="caution">
    <text evidence="11">The sequence shown here is derived from an EMBL/GenBank/DDBJ whole genome shotgun (WGS) entry which is preliminary data.</text>
</comment>
<keyword evidence="8 9" id="KW-0378">Hydrolase</keyword>
<dbReference type="NCBIfam" id="NF001489">
    <property type="entry name" value="PRK00346.1-3"/>
    <property type="match status" value="1"/>
</dbReference>
<dbReference type="GO" id="GO:0008253">
    <property type="term" value="F:5'-nucleotidase activity"/>
    <property type="evidence" value="ECO:0007669"/>
    <property type="project" value="UniProtKB-UniRule"/>
</dbReference>
<dbReference type="Gene3D" id="3.40.1210.10">
    <property type="entry name" value="Survival protein SurE-like phosphatase/nucleotidase"/>
    <property type="match status" value="1"/>
</dbReference>
<dbReference type="Pfam" id="PF01975">
    <property type="entry name" value="SurE"/>
    <property type="match status" value="1"/>
</dbReference>
<dbReference type="Proteomes" id="UP000033664">
    <property type="component" value="Unassembled WGS sequence"/>
</dbReference>
<comment type="function">
    <text evidence="9">Nucleotidase that shows phosphatase activity on nucleoside 5'-monophosphates.</text>
</comment>
<name>A0A0F4PPP9_9GAMM</name>
<evidence type="ECO:0000256" key="1">
    <source>
        <dbReference type="ARBA" id="ARBA00000815"/>
    </source>
</evidence>
<dbReference type="eggNOG" id="COG0496">
    <property type="taxonomic scope" value="Bacteria"/>
</dbReference>
<comment type="catalytic activity">
    <reaction evidence="1 9">
        <text>a ribonucleoside 5'-phosphate + H2O = a ribonucleoside + phosphate</text>
        <dbReference type="Rhea" id="RHEA:12484"/>
        <dbReference type="ChEBI" id="CHEBI:15377"/>
        <dbReference type="ChEBI" id="CHEBI:18254"/>
        <dbReference type="ChEBI" id="CHEBI:43474"/>
        <dbReference type="ChEBI" id="CHEBI:58043"/>
        <dbReference type="EC" id="3.1.3.5"/>
    </reaction>
</comment>
<dbReference type="HAMAP" id="MF_00060">
    <property type="entry name" value="SurE"/>
    <property type="match status" value="1"/>
</dbReference>
<dbReference type="NCBIfam" id="NF001490">
    <property type="entry name" value="PRK00346.1-4"/>
    <property type="match status" value="1"/>
</dbReference>
<reference evidence="12" key="4">
    <citation type="submission" date="2019-09" db="EMBL/GenBank/DDBJ databases">
        <title>Co-occurence of chitin degradation, pigmentation and bioactivity in marine Pseudoalteromonas.</title>
        <authorList>
            <person name="Sonnenschein E.C."/>
            <person name="Bech P.K."/>
        </authorList>
    </citation>
    <scope>NUCLEOTIDE SEQUENCE</scope>
    <source>
        <strain evidence="12">S2897</strain>
    </source>
</reference>
<sequence>MRILLSNDDGVHAKGIAALYQALQQIAEVDVVAPDRNCSGASNSLTLMNPLRAHKLDNGFISINGTPTDCVHVALNALLEQQPDLVVAGVNHGANLGDDTLYSGTVAAATEGRHMGLPAIAVSLVGPECEHFETAAQVTVDIIKKLKSHPLPKDQIININVPDVPYRELRGIKVTRLGARHKAETMTAQRDPWGRKVYWYGSLGPELDAGAGTDFDAIRQGYAAVTPMSVDMTAHESITPLQEWLLESGDDR</sequence>
<evidence type="ECO:0000313" key="14">
    <source>
        <dbReference type="Proteomes" id="UP000305874"/>
    </source>
</evidence>
<accession>A0A0F4PPP9</accession>
<dbReference type="InterPro" id="IPR002828">
    <property type="entry name" value="SurE-like_Pase/nucleotidase"/>
</dbReference>
<evidence type="ECO:0000259" key="10">
    <source>
        <dbReference type="Pfam" id="PF01975"/>
    </source>
</evidence>
<keyword evidence="6 9" id="KW-0479">Metal-binding</keyword>
<comment type="cofactor">
    <cofactor evidence="9">
        <name>a divalent metal cation</name>
        <dbReference type="ChEBI" id="CHEBI:60240"/>
    </cofactor>
    <text evidence="9">Binds 1 divalent metal cation per subunit.</text>
</comment>
<evidence type="ECO:0000256" key="7">
    <source>
        <dbReference type="ARBA" id="ARBA00022741"/>
    </source>
</evidence>
<evidence type="ECO:0000313" key="13">
    <source>
        <dbReference type="Proteomes" id="UP000033664"/>
    </source>
</evidence>
<feature type="binding site" evidence="9">
    <location>
        <position position="91"/>
    </location>
    <ligand>
        <name>a divalent metal cation</name>
        <dbReference type="ChEBI" id="CHEBI:60240"/>
    </ligand>
</feature>
<dbReference type="EC" id="3.1.3.5" evidence="9"/>
<evidence type="ECO:0000313" key="12">
    <source>
        <dbReference type="EMBL" id="TMP87793.1"/>
    </source>
</evidence>
<dbReference type="PANTHER" id="PTHR30457">
    <property type="entry name" value="5'-NUCLEOTIDASE SURE"/>
    <property type="match status" value="1"/>
</dbReference>
<dbReference type="PATRIC" id="fig|151081.8.peg.648"/>
<dbReference type="EMBL" id="JXXZ01000013">
    <property type="protein sequence ID" value="KJY97109.1"/>
    <property type="molecule type" value="Genomic_DNA"/>
</dbReference>
<evidence type="ECO:0000256" key="4">
    <source>
        <dbReference type="ARBA" id="ARBA00011062"/>
    </source>
</evidence>
<reference evidence="12 14" key="2">
    <citation type="submission" date="2017-12" db="EMBL/GenBank/DDBJ databases">
        <authorList>
            <person name="Paulsen S."/>
            <person name="Gram L.K."/>
        </authorList>
    </citation>
    <scope>NUCLEOTIDE SEQUENCE [LARGE SCALE GENOMIC DNA]</scope>
    <source>
        <strain evidence="12 14">S2897</strain>
    </source>
</reference>
<dbReference type="AlphaFoldDB" id="A0A0F4PPP9"/>
<keyword evidence="13" id="KW-1185">Reference proteome</keyword>
<reference evidence="11 13" key="1">
    <citation type="journal article" date="2015" name="BMC Genomics">
        <title>Genome mining reveals unlocked bioactive potential of marine Gram-negative bacteria.</title>
        <authorList>
            <person name="Machado H."/>
            <person name="Sonnenschein E.C."/>
            <person name="Melchiorsen J."/>
            <person name="Gram L."/>
        </authorList>
    </citation>
    <scope>NUCLEOTIDE SEQUENCE [LARGE SCALE GENOMIC DNA]</scope>
    <source>
        <strain evidence="11 13">S3137</strain>
    </source>
</reference>
<dbReference type="FunFam" id="3.40.1210.10:FF:000001">
    <property type="entry name" value="5'/3'-nucleotidase SurE"/>
    <property type="match status" value="1"/>
</dbReference>
<evidence type="ECO:0000256" key="9">
    <source>
        <dbReference type="HAMAP-Rule" id="MF_00060"/>
    </source>
</evidence>
<dbReference type="InterPro" id="IPR036523">
    <property type="entry name" value="SurE-like_sf"/>
</dbReference>
<dbReference type="GO" id="GO:0046872">
    <property type="term" value="F:metal ion binding"/>
    <property type="evidence" value="ECO:0007669"/>
    <property type="project" value="UniProtKB-UniRule"/>
</dbReference>
<dbReference type="GO" id="GO:0004309">
    <property type="term" value="F:exopolyphosphatase activity"/>
    <property type="evidence" value="ECO:0007669"/>
    <property type="project" value="TreeGrafter"/>
</dbReference>
<comment type="cofactor">
    <cofactor evidence="2">
        <name>Mg(2+)</name>
        <dbReference type="ChEBI" id="CHEBI:18420"/>
    </cofactor>
</comment>
<organism evidence="11 13">
    <name type="scientific">Pseudoalteromonas ruthenica</name>
    <dbReference type="NCBI Taxonomy" id="151081"/>
    <lineage>
        <taxon>Bacteria</taxon>
        <taxon>Pseudomonadati</taxon>
        <taxon>Pseudomonadota</taxon>
        <taxon>Gammaproteobacteria</taxon>
        <taxon>Alteromonadales</taxon>
        <taxon>Pseudoalteromonadaceae</taxon>
        <taxon>Pseudoalteromonas</taxon>
    </lineage>
</organism>
<dbReference type="OrthoDB" id="9780815at2"/>
<feature type="domain" description="Survival protein SurE-like phosphatase/nucleotidase" evidence="10">
    <location>
        <begin position="3"/>
        <end position="183"/>
    </location>
</feature>
<dbReference type="RefSeq" id="WP_045978508.1">
    <property type="nucleotide sequence ID" value="NZ_JXXY01000003.1"/>
</dbReference>
<dbReference type="PANTHER" id="PTHR30457:SF12">
    <property type="entry name" value="5'_3'-NUCLEOTIDASE SURE"/>
    <property type="match status" value="1"/>
</dbReference>
<protein>
    <recommendedName>
        <fullName evidence="9">5'-nucleotidase SurE</fullName>
        <ecNumber evidence="9">3.1.3.5</ecNumber>
    </recommendedName>
    <alternativeName>
        <fullName evidence="9">Nucleoside 5'-monophosphate phosphohydrolase</fullName>
    </alternativeName>
</protein>
<evidence type="ECO:0000256" key="6">
    <source>
        <dbReference type="ARBA" id="ARBA00022723"/>
    </source>
</evidence>
<dbReference type="NCBIfam" id="TIGR00087">
    <property type="entry name" value="surE"/>
    <property type="match status" value="1"/>
</dbReference>
<evidence type="ECO:0000313" key="11">
    <source>
        <dbReference type="EMBL" id="KJY97109.1"/>
    </source>
</evidence>
<dbReference type="Proteomes" id="UP000305874">
    <property type="component" value="Unassembled WGS sequence"/>
</dbReference>
<evidence type="ECO:0000256" key="3">
    <source>
        <dbReference type="ARBA" id="ARBA00004496"/>
    </source>
</evidence>
<gene>
    <name evidence="9" type="primary">surE</name>
    <name evidence="12" type="ORF">CWC05_05730</name>
    <name evidence="11" type="ORF">TW72_14855</name>
</gene>
<evidence type="ECO:0000256" key="2">
    <source>
        <dbReference type="ARBA" id="ARBA00001946"/>
    </source>
</evidence>
<dbReference type="GO" id="GO:0000166">
    <property type="term" value="F:nucleotide binding"/>
    <property type="evidence" value="ECO:0007669"/>
    <property type="project" value="UniProtKB-KW"/>
</dbReference>
<dbReference type="GeneID" id="58229777"/>
<comment type="subcellular location">
    <subcellularLocation>
        <location evidence="3 9">Cytoplasm</location>
    </subcellularLocation>
</comment>
<proteinExistence type="inferred from homology"/>
<feature type="binding site" evidence="9">
    <location>
        <position position="39"/>
    </location>
    <ligand>
        <name>a divalent metal cation</name>
        <dbReference type="ChEBI" id="CHEBI:60240"/>
    </ligand>
</feature>
<reference evidence="14" key="3">
    <citation type="submission" date="2019-06" db="EMBL/GenBank/DDBJ databases">
        <title>Co-occurence of chitin degradation, pigmentation and bioactivity in marine Pseudoalteromonas.</title>
        <authorList>
            <person name="Sonnenschein E.C."/>
            <person name="Bech P.K."/>
        </authorList>
    </citation>
    <scope>NUCLEOTIDE SEQUENCE [LARGE SCALE GENOMIC DNA]</scope>
    <source>
        <strain evidence="14">S2897</strain>
    </source>
</reference>
<keyword evidence="5 9" id="KW-0963">Cytoplasm</keyword>
<dbReference type="GO" id="GO:0005737">
    <property type="term" value="C:cytoplasm"/>
    <property type="evidence" value="ECO:0007669"/>
    <property type="project" value="UniProtKB-SubCell"/>
</dbReference>
<dbReference type="InterPro" id="IPR030048">
    <property type="entry name" value="SurE"/>
</dbReference>
<feature type="binding site" evidence="9">
    <location>
        <position position="8"/>
    </location>
    <ligand>
        <name>a divalent metal cation</name>
        <dbReference type="ChEBI" id="CHEBI:60240"/>
    </ligand>
</feature>
<dbReference type="EMBL" id="PNCG01000004">
    <property type="protein sequence ID" value="TMP87793.1"/>
    <property type="molecule type" value="Genomic_DNA"/>
</dbReference>
<evidence type="ECO:0000256" key="8">
    <source>
        <dbReference type="ARBA" id="ARBA00022801"/>
    </source>
</evidence>